<dbReference type="InterPro" id="IPR000535">
    <property type="entry name" value="MSP_dom"/>
</dbReference>
<feature type="transmembrane region" description="Helical" evidence="1">
    <location>
        <begin position="152"/>
        <end position="175"/>
    </location>
</feature>
<dbReference type="AlphaFoldDB" id="A0A8S1R9U2"/>
<keyword evidence="1" id="KW-0812">Transmembrane</keyword>
<gene>
    <name evidence="3" type="ORF">PSON_ATCC_30995.1.T1490057</name>
</gene>
<protein>
    <recommendedName>
        <fullName evidence="2">MSP domain-containing protein</fullName>
    </recommendedName>
</protein>
<evidence type="ECO:0000256" key="1">
    <source>
        <dbReference type="SAM" id="Phobius"/>
    </source>
</evidence>
<evidence type="ECO:0000313" key="3">
    <source>
        <dbReference type="EMBL" id="CAD8124113.1"/>
    </source>
</evidence>
<dbReference type="Proteomes" id="UP000692954">
    <property type="component" value="Unassembled WGS sequence"/>
</dbReference>
<comment type="caution">
    <text evidence="3">The sequence shown here is derived from an EMBL/GenBank/DDBJ whole genome shotgun (WGS) entry which is preliminary data.</text>
</comment>
<name>A0A8S1R9U2_9CILI</name>
<reference evidence="3" key="1">
    <citation type="submission" date="2021-01" db="EMBL/GenBank/DDBJ databases">
        <authorList>
            <consortium name="Genoscope - CEA"/>
            <person name="William W."/>
        </authorList>
    </citation>
    <scope>NUCLEOTIDE SEQUENCE</scope>
</reference>
<feature type="domain" description="MSP" evidence="2">
    <location>
        <begin position="14"/>
        <end position="101"/>
    </location>
</feature>
<organism evidence="3 4">
    <name type="scientific">Paramecium sonneborni</name>
    <dbReference type="NCBI Taxonomy" id="65129"/>
    <lineage>
        <taxon>Eukaryota</taxon>
        <taxon>Sar</taxon>
        <taxon>Alveolata</taxon>
        <taxon>Ciliophora</taxon>
        <taxon>Intramacronucleata</taxon>
        <taxon>Oligohymenophorea</taxon>
        <taxon>Peniculida</taxon>
        <taxon>Parameciidae</taxon>
        <taxon>Paramecium</taxon>
    </lineage>
</organism>
<accession>A0A8S1R9U2</accession>
<keyword evidence="1" id="KW-1133">Transmembrane helix</keyword>
<sequence length="182" mass="21887">MEELLMFSAQNKLTFVYNRNTLQIQTEFKVKNISQNILEIQIELSNPSNYIIKPNNFYIQKQETKVVEIIQLNYVPMRLDERAKIMYRTIQENSTTSRKNTQTIYHFYKYFFFELSCHKKNSLIDESMSSNFTQVRWTEERQNQIVNDSLSYWQIVSLTVSIIVIIMALLNWLYIKILKNDQ</sequence>
<keyword evidence="4" id="KW-1185">Reference proteome</keyword>
<proteinExistence type="predicted"/>
<evidence type="ECO:0000313" key="4">
    <source>
        <dbReference type="Proteomes" id="UP000692954"/>
    </source>
</evidence>
<dbReference type="EMBL" id="CAJJDN010000149">
    <property type="protein sequence ID" value="CAD8124113.1"/>
    <property type="molecule type" value="Genomic_DNA"/>
</dbReference>
<evidence type="ECO:0000259" key="2">
    <source>
        <dbReference type="Pfam" id="PF00635"/>
    </source>
</evidence>
<dbReference type="OrthoDB" id="302706at2759"/>
<keyword evidence="1" id="KW-0472">Membrane</keyword>
<dbReference type="Pfam" id="PF00635">
    <property type="entry name" value="Motile_Sperm"/>
    <property type="match status" value="1"/>
</dbReference>